<dbReference type="InterPro" id="IPR001544">
    <property type="entry name" value="Aminotrans_IV"/>
</dbReference>
<evidence type="ECO:0000313" key="3">
    <source>
        <dbReference type="Proteomes" id="UP000501690"/>
    </source>
</evidence>
<dbReference type="Pfam" id="PF10294">
    <property type="entry name" value="Methyltransf_16"/>
    <property type="match status" value="1"/>
</dbReference>
<dbReference type="CDD" id="cd01558">
    <property type="entry name" value="D-AAT_like"/>
    <property type="match status" value="1"/>
</dbReference>
<dbReference type="InterPro" id="IPR027417">
    <property type="entry name" value="P-loop_NTPase"/>
</dbReference>
<accession>A0A4D6KIK5</accession>
<dbReference type="InterPro" id="IPR043132">
    <property type="entry name" value="BCAT-like_C"/>
</dbReference>
<dbReference type="Gene3D" id="3.40.50.150">
    <property type="entry name" value="Vaccinia Virus protein VP39"/>
    <property type="match status" value="1"/>
</dbReference>
<dbReference type="SUPFAM" id="SSF53335">
    <property type="entry name" value="S-adenosyl-L-methionine-dependent methyltransferases"/>
    <property type="match status" value="1"/>
</dbReference>
<proteinExistence type="inferred from homology"/>
<dbReference type="FunFam" id="3.30.470.10:FF:000010">
    <property type="entry name" value="Branched-chain-amino-acid aminotransferase-like protein 1"/>
    <property type="match status" value="1"/>
</dbReference>
<keyword evidence="3" id="KW-1185">Reference proteome</keyword>
<dbReference type="Proteomes" id="UP000501690">
    <property type="component" value="Linkage Group LG1"/>
</dbReference>
<dbReference type="FunFam" id="3.20.10.10:FF:000011">
    <property type="entry name" value="Branched-chain-amino-acid aminotransferase-like protein 2"/>
    <property type="match status" value="1"/>
</dbReference>
<dbReference type="InterPro" id="IPR036038">
    <property type="entry name" value="Aminotransferase-like"/>
</dbReference>
<dbReference type="InterPro" id="IPR019410">
    <property type="entry name" value="Methyltransf_16"/>
</dbReference>
<dbReference type="PANTHER" id="PTHR42743:SF11">
    <property type="entry name" value="AMINODEOXYCHORISMATE LYASE"/>
    <property type="match status" value="1"/>
</dbReference>
<keyword evidence="2" id="KW-0808">Transferase</keyword>
<dbReference type="Pfam" id="PF01063">
    <property type="entry name" value="Aminotran_4"/>
    <property type="match status" value="1"/>
</dbReference>
<dbReference type="InterPro" id="IPR050571">
    <property type="entry name" value="Class-IV_PLP-Dep_Aminotrnsfr"/>
</dbReference>
<evidence type="ECO:0000256" key="1">
    <source>
        <dbReference type="ARBA" id="ARBA00009320"/>
    </source>
</evidence>
<gene>
    <name evidence="2" type="ORF">DEO72_LG1g1353</name>
</gene>
<dbReference type="Gene3D" id="3.40.50.300">
    <property type="entry name" value="P-loop containing nucleotide triphosphate hydrolases"/>
    <property type="match status" value="1"/>
</dbReference>
<keyword evidence="2" id="KW-0032">Aminotransferase</keyword>
<reference evidence="2 3" key="1">
    <citation type="submission" date="2019-04" db="EMBL/GenBank/DDBJ databases">
        <title>An improved genome assembly and genetic linkage map for asparagus bean, Vigna unguiculata ssp. sesquipedialis.</title>
        <authorList>
            <person name="Xia Q."/>
            <person name="Zhang R."/>
            <person name="Dong Y."/>
        </authorList>
    </citation>
    <scope>NUCLEOTIDE SEQUENCE [LARGE SCALE GENOMIC DNA]</scope>
    <source>
        <tissue evidence="2">Leaf</tissue>
    </source>
</reference>
<dbReference type="Gene3D" id="3.30.470.10">
    <property type="match status" value="1"/>
</dbReference>
<dbReference type="PANTHER" id="PTHR42743">
    <property type="entry name" value="AMINO-ACID AMINOTRANSFERASE"/>
    <property type="match status" value="1"/>
</dbReference>
<comment type="similarity">
    <text evidence="1">Belongs to the class-IV pyridoxal-phosphate-dependent aminotransferase family.</text>
</comment>
<organism evidence="2 3">
    <name type="scientific">Vigna unguiculata</name>
    <name type="common">Cowpea</name>
    <dbReference type="NCBI Taxonomy" id="3917"/>
    <lineage>
        <taxon>Eukaryota</taxon>
        <taxon>Viridiplantae</taxon>
        <taxon>Streptophyta</taxon>
        <taxon>Embryophyta</taxon>
        <taxon>Tracheophyta</taxon>
        <taxon>Spermatophyta</taxon>
        <taxon>Magnoliopsida</taxon>
        <taxon>eudicotyledons</taxon>
        <taxon>Gunneridae</taxon>
        <taxon>Pentapetalae</taxon>
        <taxon>rosids</taxon>
        <taxon>fabids</taxon>
        <taxon>Fabales</taxon>
        <taxon>Fabaceae</taxon>
        <taxon>Papilionoideae</taxon>
        <taxon>50 kb inversion clade</taxon>
        <taxon>NPAAA clade</taxon>
        <taxon>indigoferoid/millettioid clade</taxon>
        <taxon>Phaseoleae</taxon>
        <taxon>Vigna</taxon>
    </lineage>
</organism>
<dbReference type="SUPFAM" id="SSF56752">
    <property type="entry name" value="D-aminoacid aminotransferase-like PLP-dependent enzymes"/>
    <property type="match status" value="1"/>
</dbReference>
<dbReference type="Pfam" id="PF19798">
    <property type="entry name" value="Sulfotransfer_5"/>
    <property type="match status" value="1"/>
</dbReference>
<name>A0A4D6KIK5_VIGUN</name>
<dbReference type="InterPro" id="IPR043131">
    <property type="entry name" value="BCAT-like_N"/>
</dbReference>
<dbReference type="AlphaFoldDB" id="A0A4D6KIK5"/>
<dbReference type="SUPFAM" id="SSF52540">
    <property type="entry name" value="P-loop containing nucleoside triphosphate hydrolases"/>
    <property type="match status" value="1"/>
</dbReference>
<dbReference type="InterPro" id="IPR029063">
    <property type="entry name" value="SAM-dependent_MTases_sf"/>
</dbReference>
<dbReference type="Gene3D" id="3.20.10.10">
    <property type="entry name" value="D-amino Acid Aminotransferase, subunit A, domain 2"/>
    <property type="match status" value="1"/>
</dbReference>
<dbReference type="GO" id="GO:0046394">
    <property type="term" value="P:carboxylic acid biosynthetic process"/>
    <property type="evidence" value="ECO:0007669"/>
    <property type="project" value="UniProtKB-ARBA"/>
</dbReference>
<evidence type="ECO:0000313" key="2">
    <source>
        <dbReference type="EMBL" id="QCD77726.1"/>
    </source>
</evidence>
<protein>
    <submittedName>
        <fullName evidence="2">Branched-chain amino acid aminotransferase</fullName>
    </submittedName>
</protein>
<dbReference type="EMBL" id="CP039345">
    <property type="protein sequence ID" value="QCD77726.1"/>
    <property type="molecule type" value="Genomic_DNA"/>
</dbReference>
<dbReference type="GO" id="GO:0008483">
    <property type="term" value="F:transaminase activity"/>
    <property type="evidence" value="ECO:0007669"/>
    <property type="project" value="UniProtKB-KW"/>
</dbReference>
<dbReference type="FunFam" id="3.40.50.300:FF:001594">
    <property type="entry name" value="Branched-chain-amino-acid aminotransferase-like protein 2"/>
    <property type="match status" value="1"/>
</dbReference>
<sequence length="946" mass="105898">MEQELDPSLPCSQRLLSAILAMESSECLISHARACGGGSITEQVQQFIWDHCLSTPGDLHAPYLKNFLKKLINQVESDHGYVLDNLYELYAHYMASFKDDSLGKRDARICKRISFLFPEGCSELQSCPRSRAVVFSLQCSLNMLEGDTGCSIWPSSLFLSELILSHPELFSNKSCFEIGSGVGLVGLCLAHVKASQVMLSDGDLSTLANMKFNLELNHLNVEANMTERNKDPNMVKCLYLPWESASESELQDTIPDVVLGADVIYDPACLPHLVRLLAILLNQMNSSFCTQHSSCKSLSPNTKLGNGEQNHENDIEIYNGGSNSSMSKEAPVAYIAYVIRNIETFNYFLSLGTQANLHIEDLTDSLKPLNLLCYMQSYNQTSLCMVKSEMAESEVEVIHSWSAPRSLSTSLMYSFAQRDDIEVLDEPLYANFLRVTGLDRPYREELLSKMESDGNKVTSDIIFGPGRKKYRFCKHISKQRLQGLTGDLMKKGKHFILIRNPLDILPSFDKVVPPSFYELGLAELVCIYNELREIGKAPPVIDAAELQQDPEATLRGLCDDLQIPFQPAMLKWEAGPKEIDGLWAPWWYKTVHKTTGFEKPRKYPQPFPFSLYDLLEQSLPLYNMLRRHVKKKSSLLIPPLPTPNLPVPANEKLLAWVGDEIVPRDSAKVSVFDSVVQGGDSVWEGLRVYSGKIFKLEEHLDRLFDSAKALAFENVPNRDEIKEAIFRTLIRNGMFDNSHIRLSLTRGKKVSSGMSPAFNLYGCTLIVLAEWKPPVYDNTRGIVLVTATTRRNSPNNLDSKIHHNNLLNNILAKIEGNNAKADDAIMLDQDGYLSETNATNIFVVKKGRVLTPHADYCLPGITRATVMDLVVKEELILEERRISLSEVHTADEVWTTGTMGELSPVVKVDGRVIGNGEVGAITRRLQAAYKNLTEEAGVPIPTYVKT</sequence>